<dbReference type="AlphaFoldDB" id="A0A654M3X8"/>
<evidence type="ECO:0000313" key="1">
    <source>
        <dbReference type="EMBL" id="ALI37159.1"/>
    </source>
</evidence>
<dbReference type="EMBL" id="CP012850">
    <property type="protein sequence ID" value="ALI37159.1"/>
    <property type="molecule type" value="Genomic_DNA"/>
</dbReference>
<keyword evidence="2" id="KW-1185">Reference proteome</keyword>
<accession>A0A654M3X8</accession>
<sequence>MLSLMFDATGKSAYGMTVKGRCQVIESLVVLDS</sequence>
<dbReference type="KEGG" id="taa:NMY3_02972"/>
<gene>
    <name evidence="1" type="ORF">NMY3_02972</name>
</gene>
<reference evidence="2" key="1">
    <citation type="submission" date="2015-10" db="EMBL/GenBank/DDBJ databases">
        <title>Niche specialization of a soil ammonia-oxidizing archaeon, Candidatus Nitrosocosmicus oleophilus.</title>
        <authorList>
            <person name="Jung M.-Y."/>
            <person name="Rhee S.-K."/>
        </authorList>
    </citation>
    <scope>NUCLEOTIDE SEQUENCE [LARGE SCALE GENOMIC DNA]</scope>
    <source>
        <strain evidence="2">MY3</strain>
    </source>
</reference>
<name>A0A654M3X8_9ARCH</name>
<protein>
    <submittedName>
        <fullName evidence="1">Uncharacterized protein</fullName>
    </submittedName>
</protein>
<proteinExistence type="predicted"/>
<evidence type="ECO:0000313" key="2">
    <source>
        <dbReference type="Proteomes" id="UP000058925"/>
    </source>
</evidence>
<organism evidence="1 2">
    <name type="scientific">Candidatus Nitrosocosmicus oleophilus</name>
    <dbReference type="NCBI Taxonomy" id="1353260"/>
    <lineage>
        <taxon>Archaea</taxon>
        <taxon>Nitrososphaerota</taxon>
        <taxon>Nitrososphaeria</taxon>
        <taxon>Nitrososphaerales</taxon>
        <taxon>Nitrososphaeraceae</taxon>
        <taxon>Candidatus Nitrosocosmicus</taxon>
    </lineage>
</organism>
<dbReference type="Proteomes" id="UP000058925">
    <property type="component" value="Chromosome"/>
</dbReference>